<dbReference type="SUPFAM" id="SSF116842">
    <property type="entry name" value="XseB-like"/>
    <property type="match status" value="1"/>
</dbReference>
<dbReference type="Proteomes" id="UP000017429">
    <property type="component" value="Chromosome"/>
</dbReference>
<comment type="function">
    <text evidence="6">Bidirectionally degrades single-stranded DNA into large acid-insoluble oligonucleotides, which are then degraded further into small acid-soluble oligonucleotides.</text>
</comment>
<dbReference type="GO" id="GO:0006308">
    <property type="term" value="P:DNA catabolic process"/>
    <property type="evidence" value="ECO:0007669"/>
    <property type="project" value="UniProtKB-UniRule"/>
</dbReference>
<dbReference type="RefSeq" id="WP_023276691.1">
    <property type="nucleotide sequence ID" value="NZ_CP097562.1"/>
</dbReference>
<reference evidence="7" key="3">
    <citation type="submission" date="2022-06" db="EMBL/GenBank/DDBJ databases">
        <title>Resources to Facilitate Use of the Altered Schaedler Flora (ASF) Mouse Model to Study Microbiome Function.</title>
        <authorList>
            <person name="Proctor A."/>
            <person name="Parvinroo S."/>
            <person name="Richie T."/>
            <person name="Jia X."/>
            <person name="Lee S.T.M."/>
            <person name="Karp P.D."/>
            <person name="Paley S."/>
            <person name="Kostic A.D."/>
            <person name="Pierre J.F."/>
            <person name="Wannemuehler M.J."/>
            <person name="Phillips G.J."/>
        </authorList>
    </citation>
    <scope>NUCLEOTIDE SEQUENCE</scope>
    <source>
        <strain evidence="7">ASF457</strain>
    </source>
</reference>
<evidence type="ECO:0000256" key="5">
    <source>
        <dbReference type="ARBA" id="ARBA00022839"/>
    </source>
</evidence>
<protein>
    <recommendedName>
        <fullName evidence="6">Exodeoxyribonuclease 7 small subunit</fullName>
        <ecNumber evidence="6">3.1.11.6</ecNumber>
    </recommendedName>
    <alternativeName>
        <fullName evidence="6">Exodeoxyribonuclease VII small subunit</fullName>
        <shortName evidence="6">Exonuclease VII small subunit</shortName>
    </alternativeName>
</protein>
<dbReference type="InterPro" id="IPR037004">
    <property type="entry name" value="Exonuc_VII_ssu_sf"/>
</dbReference>
<dbReference type="PANTHER" id="PTHR34137">
    <property type="entry name" value="EXODEOXYRIBONUCLEASE 7 SMALL SUBUNIT"/>
    <property type="match status" value="1"/>
</dbReference>
<dbReference type="Pfam" id="PF02609">
    <property type="entry name" value="Exonuc_VII_S"/>
    <property type="match status" value="1"/>
</dbReference>
<dbReference type="AlphaFoldDB" id="V2PWX3"/>
<keyword evidence="3 6" id="KW-0540">Nuclease</keyword>
<keyword evidence="8" id="KW-1185">Reference proteome</keyword>
<dbReference type="EMBL" id="CP097562">
    <property type="protein sequence ID" value="USF23065.1"/>
    <property type="molecule type" value="Genomic_DNA"/>
</dbReference>
<evidence type="ECO:0000256" key="4">
    <source>
        <dbReference type="ARBA" id="ARBA00022801"/>
    </source>
</evidence>
<name>V2PWX3_9BACT</name>
<reference evidence="7" key="2">
    <citation type="submission" date="2022-05" db="EMBL/GenBank/DDBJ databases">
        <authorList>
            <person name="Proctor A.L."/>
            <person name="Phillips G.J."/>
            <person name="Wannemuehler M.J."/>
        </authorList>
    </citation>
    <scope>NUCLEOTIDE SEQUENCE</scope>
    <source>
        <strain evidence="7">ASF457</strain>
    </source>
</reference>
<gene>
    <name evidence="6 7" type="primary">xseB</name>
    <name evidence="7" type="ORF">N508_000120</name>
</gene>
<dbReference type="NCBIfam" id="TIGR01280">
    <property type="entry name" value="xseB"/>
    <property type="match status" value="1"/>
</dbReference>
<evidence type="ECO:0000256" key="2">
    <source>
        <dbReference type="ARBA" id="ARBA00022490"/>
    </source>
</evidence>
<organism evidence="7 8">
    <name type="scientific">Mucispirillum schaedleri ASF457</name>
    <dbReference type="NCBI Taxonomy" id="1379858"/>
    <lineage>
        <taxon>Bacteria</taxon>
        <taxon>Pseudomonadati</taxon>
        <taxon>Deferribacterota</taxon>
        <taxon>Deferribacteres</taxon>
        <taxon>Deferribacterales</taxon>
        <taxon>Mucispirillaceae</taxon>
        <taxon>Mucispirillum</taxon>
    </lineage>
</organism>
<dbReference type="InterPro" id="IPR003761">
    <property type="entry name" value="Exonuc_VII_S"/>
</dbReference>
<dbReference type="GO" id="GO:0005829">
    <property type="term" value="C:cytosol"/>
    <property type="evidence" value="ECO:0007669"/>
    <property type="project" value="TreeGrafter"/>
</dbReference>
<reference evidence="7" key="1">
    <citation type="journal article" date="2014" name="Genome Announc.">
        <title>Draft genome sequences of the altered schaedler flora, a defined bacterial community from gnotobiotic mice.</title>
        <authorList>
            <person name="Wannemuehler M.J."/>
            <person name="Overstreet A.M."/>
            <person name="Ward D.V."/>
            <person name="Phillips G.J."/>
        </authorList>
    </citation>
    <scope>NUCLEOTIDE SEQUENCE</scope>
    <source>
        <strain evidence="7">ASF457</strain>
    </source>
</reference>
<dbReference type="KEGG" id="msch:N508_000120"/>
<keyword evidence="5 6" id="KW-0269">Exonuclease</keyword>
<accession>V2PWX3</accession>
<evidence type="ECO:0000256" key="3">
    <source>
        <dbReference type="ARBA" id="ARBA00022722"/>
    </source>
</evidence>
<evidence type="ECO:0000256" key="1">
    <source>
        <dbReference type="ARBA" id="ARBA00009998"/>
    </source>
</evidence>
<proteinExistence type="inferred from homology"/>
<comment type="catalytic activity">
    <reaction evidence="6">
        <text>Exonucleolytic cleavage in either 5'- to 3'- or 3'- to 5'-direction to yield nucleoside 5'-phosphates.</text>
        <dbReference type="EC" id="3.1.11.6"/>
    </reaction>
</comment>
<dbReference type="PANTHER" id="PTHR34137:SF1">
    <property type="entry name" value="EXODEOXYRIBONUCLEASE 7 SMALL SUBUNIT"/>
    <property type="match status" value="1"/>
</dbReference>
<keyword evidence="4 6" id="KW-0378">Hydrolase</keyword>
<dbReference type="EC" id="3.1.11.6" evidence="6"/>
<dbReference type="eggNOG" id="COG1722">
    <property type="taxonomic scope" value="Bacteria"/>
</dbReference>
<evidence type="ECO:0000256" key="6">
    <source>
        <dbReference type="HAMAP-Rule" id="MF_00337"/>
    </source>
</evidence>
<dbReference type="OrthoDB" id="9800452at2"/>
<evidence type="ECO:0000313" key="7">
    <source>
        <dbReference type="EMBL" id="USF23065.1"/>
    </source>
</evidence>
<sequence>MKAVVDFENNLKRLEDIVTALEKEEHSLEETVKLFQEGMNLSKECRKALKEVENSVKVVMEEDDNGNIITSDLKTNE</sequence>
<comment type="subunit">
    <text evidence="6">Heterooligomer composed of large and small subunits.</text>
</comment>
<dbReference type="Gene3D" id="1.10.287.1040">
    <property type="entry name" value="Exonuclease VII, small subunit"/>
    <property type="match status" value="1"/>
</dbReference>
<dbReference type="HAMAP" id="MF_00337">
    <property type="entry name" value="Exonuc_7_S"/>
    <property type="match status" value="1"/>
</dbReference>
<comment type="similarity">
    <text evidence="1 6">Belongs to the XseB family.</text>
</comment>
<keyword evidence="2 6" id="KW-0963">Cytoplasm</keyword>
<dbReference type="GO" id="GO:0008855">
    <property type="term" value="F:exodeoxyribonuclease VII activity"/>
    <property type="evidence" value="ECO:0007669"/>
    <property type="project" value="UniProtKB-UniRule"/>
</dbReference>
<dbReference type="GO" id="GO:0009318">
    <property type="term" value="C:exodeoxyribonuclease VII complex"/>
    <property type="evidence" value="ECO:0007669"/>
    <property type="project" value="UniProtKB-UniRule"/>
</dbReference>
<evidence type="ECO:0000313" key="8">
    <source>
        <dbReference type="Proteomes" id="UP000017429"/>
    </source>
</evidence>
<comment type="subcellular location">
    <subcellularLocation>
        <location evidence="6">Cytoplasm</location>
    </subcellularLocation>
</comment>